<gene>
    <name evidence="1" type="ORF">DD236_01435</name>
</gene>
<evidence type="ECO:0000313" key="1">
    <source>
        <dbReference type="EMBL" id="PWF27098.1"/>
    </source>
</evidence>
<evidence type="ECO:0000313" key="2">
    <source>
        <dbReference type="Proteomes" id="UP000245283"/>
    </source>
</evidence>
<sequence length="70" mass="7336">MSTPRSGSFKAATLEFVECFYDQTGGPDGVAGSGTISAVPELAASNPAVLGPTETHLLQEWLRKLKSSKP</sequence>
<dbReference type="EMBL" id="QETB01000001">
    <property type="protein sequence ID" value="PWF27098.1"/>
    <property type="molecule type" value="Genomic_DNA"/>
</dbReference>
<comment type="caution">
    <text evidence="1">The sequence shown here is derived from an EMBL/GenBank/DDBJ whole genome shotgun (WGS) entry which is preliminary data.</text>
</comment>
<dbReference type="AlphaFoldDB" id="A0A2V1K6K9"/>
<name>A0A2V1K6K9_9ACTO</name>
<reference evidence="2" key="1">
    <citation type="submission" date="2018-05" db="EMBL/GenBank/DDBJ databases">
        <authorList>
            <person name="Li Y."/>
        </authorList>
    </citation>
    <scope>NUCLEOTIDE SEQUENCE [LARGE SCALE GENOMIC DNA]</scope>
    <source>
        <strain evidence="2">sk1b4</strain>
    </source>
</reference>
<organism evidence="1 2">
    <name type="scientific">Ancrocorticia populi</name>
    <dbReference type="NCBI Taxonomy" id="2175228"/>
    <lineage>
        <taxon>Bacteria</taxon>
        <taxon>Bacillati</taxon>
        <taxon>Actinomycetota</taxon>
        <taxon>Actinomycetes</taxon>
        <taxon>Actinomycetales</taxon>
        <taxon>Actinomycetaceae</taxon>
        <taxon>Ancrocorticia</taxon>
    </lineage>
</organism>
<keyword evidence="2" id="KW-1185">Reference proteome</keyword>
<protein>
    <submittedName>
        <fullName evidence="1">Uncharacterized protein</fullName>
    </submittedName>
</protein>
<accession>A0A2V1K6K9</accession>
<dbReference type="Proteomes" id="UP000245283">
    <property type="component" value="Unassembled WGS sequence"/>
</dbReference>
<proteinExistence type="predicted"/>